<dbReference type="Pfam" id="PF13635">
    <property type="entry name" value="DUF4143"/>
    <property type="match status" value="1"/>
</dbReference>
<dbReference type="EMBL" id="CP121689">
    <property type="protein sequence ID" value="WZL76490.1"/>
    <property type="molecule type" value="Genomic_DNA"/>
</dbReference>
<gene>
    <name evidence="3" type="ORF">QBE54_01790</name>
</gene>
<organism evidence="3 4">
    <name type="scientific">Thermatribacter velox</name>
    <dbReference type="NCBI Taxonomy" id="3039681"/>
    <lineage>
        <taxon>Bacteria</taxon>
        <taxon>Pseudomonadati</taxon>
        <taxon>Atribacterota</taxon>
        <taxon>Atribacteria</taxon>
        <taxon>Atribacterales</taxon>
        <taxon>Thermatribacteraceae</taxon>
        <taxon>Thermatribacter</taxon>
    </lineage>
</organism>
<dbReference type="InterPro" id="IPR041682">
    <property type="entry name" value="AAA_14"/>
</dbReference>
<keyword evidence="3" id="KW-0067">ATP-binding</keyword>
<name>A0ABZ2YBW3_9BACT</name>
<dbReference type="InterPro" id="IPR025420">
    <property type="entry name" value="DUF4143"/>
</dbReference>
<dbReference type="SUPFAM" id="SSF52540">
    <property type="entry name" value="P-loop containing nucleoside triphosphate hydrolases"/>
    <property type="match status" value="1"/>
</dbReference>
<reference evidence="3 4" key="1">
    <citation type="submission" date="2023-03" db="EMBL/GenBank/DDBJ databases">
        <title>Novel Species.</title>
        <authorList>
            <person name="Ma S."/>
        </authorList>
    </citation>
    <scope>NUCLEOTIDE SEQUENCE [LARGE SCALE GENOMIC DNA]</scope>
    <source>
        <strain evidence="3 4">B11</strain>
    </source>
</reference>
<proteinExistence type="predicted"/>
<evidence type="ECO:0000259" key="2">
    <source>
        <dbReference type="Pfam" id="PF13635"/>
    </source>
</evidence>
<dbReference type="Pfam" id="PF13173">
    <property type="entry name" value="AAA_14"/>
    <property type="match status" value="1"/>
</dbReference>
<accession>A0ABZ2YBW3</accession>
<dbReference type="GO" id="GO:0005524">
    <property type="term" value="F:ATP binding"/>
    <property type="evidence" value="ECO:0007669"/>
    <property type="project" value="UniProtKB-KW"/>
</dbReference>
<dbReference type="PANTHER" id="PTHR43566">
    <property type="entry name" value="CONSERVED PROTEIN"/>
    <property type="match status" value="1"/>
</dbReference>
<evidence type="ECO:0000259" key="1">
    <source>
        <dbReference type="Pfam" id="PF13173"/>
    </source>
</evidence>
<dbReference type="PANTHER" id="PTHR43566:SF2">
    <property type="entry name" value="DUF4143 DOMAIN-CONTAINING PROTEIN"/>
    <property type="match status" value="1"/>
</dbReference>
<sequence length="386" mass="44883">MYVHRWVEERAKNLLQQFQVVVVVGARQVGKTTMIKNLFPDAYYLNFDDVYTLHLAREDPKAVIPDSEMVLIDEVQRLPDILLVVKEIVDSERDRRFVLTGSSALLLSKEISESLAGRAVYLKLYPFSIGEVVERGPTLSYLLKGEILDVKPPDFDLREVFARGLFPRAFFMEKNWREWYATYVSTYMEKEFRTLQGVIDLSAFASFLVESFSTISSLLNETEIAKHIGISQATVYRYLSVMESLMVMEKITRYGSLRKSLRKRKKVYVIDSALVRHFLKIDPEREWFGKLLENFVYYQLKIQADLFDAQIFYLREKNFDLDFVVTLNKEVALFEVKASDKPSLSDIKKIVSAKKELNANVAYIVCPSEKVIQLARGVYILPWYYI</sequence>
<dbReference type="Proteomes" id="UP001461341">
    <property type="component" value="Chromosome"/>
</dbReference>
<dbReference type="InterPro" id="IPR027417">
    <property type="entry name" value="P-loop_NTPase"/>
</dbReference>
<keyword evidence="3" id="KW-0547">Nucleotide-binding</keyword>
<evidence type="ECO:0000313" key="4">
    <source>
        <dbReference type="Proteomes" id="UP001461341"/>
    </source>
</evidence>
<dbReference type="InterPro" id="IPR011335">
    <property type="entry name" value="Restrct_endonuc-II-like"/>
</dbReference>
<feature type="domain" description="DUF4143" evidence="2">
    <location>
        <begin position="189"/>
        <end position="339"/>
    </location>
</feature>
<feature type="domain" description="AAA" evidence="1">
    <location>
        <begin position="18"/>
        <end position="132"/>
    </location>
</feature>
<dbReference type="RefSeq" id="WP_369018655.1">
    <property type="nucleotide sequence ID" value="NZ_CP121689.1"/>
</dbReference>
<evidence type="ECO:0000313" key="3">
    <source>
        <dbReference type="EMBL" id="WZL76490.1"/>
    </source>
</evidence>
<keyword evidence="4" id="KW-1185">Reference proteome</keyword>
<protein>
    <submittedName>
        <fullName evidence="3">ATP-binding protein</fullName>
    </submittedName>
</protein>
<dbReference type="SUPFAM" id="SSF52980">
    <property type="entry name" value="Restriction endonuclease-like"/>
    <property type="match status" value="1"/>
</dbReference>